<dbReference type="UniPathway" id="UPA00051">
    <property type="reaction ID" value="UER00465"/>
</dbReference>
<evidence type="ECO:0000256" key="13">
    <source>
        <dbReference type="PIRSR" id="PIRSR036497-2"/>
    </source>
</evidence>
<accession>A0A830HFW8</accession>
<evidence type="ECO:0000256" key="12">
    <source>
        <dbReference type="PIRSR" id="PIRSR036497-1"/>
    </source>
</evidence>
<dbReference type="InterPro" id="IPR019811">
    <property type="entry name" value="HDH_CS"/>
</dbReference>
<dbReference type="InterPro" id="IPR011147">
    <property type="entry name" value="Bifunc_Aspkin/hSer_DH"/>
</dbReference>
<evidence type="ECO:0000256" key="3">
    <source>
        <dbReference type="ARBA" id="ARBA00005062"/>
    </source>
</evidence>
<dbReference type="InterPro" id="IPR036291">
    <property type="entry name" value="NAD(P)-bd_dom_sf"/>
</dbReference>
<comment type="pathway">
    <text evidence="2 14">Amino-acid biosynthesis; L-threonine biosynthesis; L-threonine from L-aspartate: step 3/5.</text>
</comment>
<comment type="caution">
    <text evidence="17">The sequence shown here is derived from an EMBL/GenBank/DDBJ whole genome shotgun (WGS) entry which is preliminary data.</text>
</comment>
<dbReference type="UniPathway" id="UPA00050">
    <property type="reaction ID" value="UER00063"/>
</dbReference>
<evidence type="ECO:0000256" key="9">
    <source>
        <dbReference type="ARBA" id="ARBA00023002"/>
    </source>
</evidence>
<dbReference type="GO" id="GO:0004412">
    <property type="term" value="F:homoserine dehydrogenase activity"/>
    <property type="evidence" value="ECO:0007669"/>
    <property type="project" value="UniProtKB-EC"/>
</dbReference>
<organism evidence="17 18">
    <name type="scientific">Pycnococcus provasolii</name>
    <dbReference type="NCBI Taxonomy" id="41880"/>
    <lineage>
        <taxon>Eukaryota</taxon>
        <taxon>Viridiplantae</taxon>
        <taxon>Chlorophyta</taxon>
        <taxon>Pseudoscourfieldiophyceae</taxon>
        <taxon>Pseudoscourfieldiales</taxon>
        <taxon>Pycnococcaceae</taxon>
        <taxon>Pycnococcus</taxon>
    </lineage>
</organism>
<feature type="domain" description="Homoserine dehydrogenase catalytic" evidence="16">
    <location>
        <begin position="147"/>
        <end position="346"/>
    </location>
</feature>
<dbReference type="PROSITE" id="PS01042">
    <property type="entry name" value="HOMOSER_DHGENASE"/>
    <property type="match status" value="1"/>
</dbReference>
<keyword evidence="10 14" id="KW-0486">Methionine biosynthesis</keyword>
<evidence type="ECO:0000256" key="7">
    <source>
        <dbReference type="ARBA" id="ARBA00022697"/>
    </source>
</evidence>
<dbReference type="Pfam" id="PF00742">
    <property type="entry name" value="Homoserine_dh"/>
    <property type="match status" value="1"/>
</dbReference>
<evidence type="ECO:0000256" key="10">
    <source>
        <dbReference type="ARBA" id="ARBA00023167"/>
    </source>
</evidence>
<dbReference type="InterPro" id="IPR022697">
    <property type="entry name" value="HDH_short"/>
</dbReference>
<comment type="cofactor">
    <cofactor evidence="1">
        <name>a metal cation</name>
        <dbReference type="ChEBI" id="CHEBI:25213"/>
    </cofactor>
</comment>
<evidence type="ECO:0000313" key="17">
    <source>
        <dbReference type="EMBL" id="GHP05994.1"/>
    </source>
</evidence>
<dbReference type="EMBL" id="BNJQ01000011">
    <property type="protein sequence ID" value="GHP05994.1"/>
    <property type="molecule type" value="Genomic_DNA"/>
</dbReference>
<sequence>MQAVLLGCGGVGRAVLRIATSGAETSAFSFLAVLDSSGGIICDGDVALVKAVLAHKEAGHSLASFTGHGKQGLPKDDVVAQIKAQSLKFAVIDTTAADTVEELVSFGASAVVLANKKPVADASAENYKKLVSAATFRHESTVGAGTPILATVRRLRAGLDNPTRIEGCMSGTLGFVCSGLDTGKPLSEVVREAKALGYTEPDPRDDLSGTDVQRKALILARSCGLDHLEMKDVPVEPLYPPSMGPENMDVDAFMANLGSLDTDMASRVAAAKERGEVLRYCGTVDVAAGKASVGLVAVKSDSPLGRLQGADNMFVIHSSIYAERPLVLQGAGAGNECTAIGVLADLKEVI</sequence>
<feature type="binding site" evidence="13">
    <location>
        <position position="200"/>
    </location>
    <ligand>
        <name>L-homoserine</name>
        <dbReference type="ChEBI" id="CHEBI:57476"/>
    </ligand>
</feature>
<dbReference type="PANTHER" id="PTHR43070:SF3">
    <property type="entry name" value="HOMOSERINE DEHYDROGENASE"/>
    <property type="match status" value="1"/>
</dbReference>
<feature type="active site" description="Proton donor" evidence="12">
    <location>
        <position position="215"/>
    </location>
</feature>
<evidence type="ECO:0000256" key="4">
    <source>
        <dbReference type="ARBA" id="ARBA00006753"/>
    </source>
</evidence>
<dbReference type="Gene3D" id="3.40.50.720">
    <property type="entry name" value="NAD(P)-binding Rossmann-like Domain"/>
    <property type="match status" value="1"/>
</dbReference>
<dbReference type="SUPFAM" id="SSF51735">
    <property type="entry name" value="NAD(P)-binding Rossmann-fold domains"/>
    <property type="match status" value="1"/>
</dbReference>
<dbReference type="PANTHER" id="PTHR43070">
    <property type="match status" value="1"/>
</dbReference>
<evidence type="ECO:0000256" key="14">
    <source>
        <dbReference type="RuleBase" id="RU000579"/>
    </source>
</evidence>
<reference evidence="17" key="1">
    <citation type="submission" date="2020-10" db="EMBL/GenBank/DDBJ databases">
        <title>Unveiling of a novel bifunctional photoreceptor, Dualchrome1, isolated from a cosmopolitan green alga.</title>
        <authorList>
            <person name="Suzuki S."/>
            <person name="Kawachi M."/>
        </authorList>
    </citation>
    <scope>NUCLEOTIDE SEQUENCE</scope>
    <source>
        <strain evidence="17">NIES 2893</strain>
    </source>
</reference>
<comment type="catalytic activity">
    <reaction evidence="11">
        <text>L-homoserine + NADP(+) = L-aspartate 4-semialdehyde + NADPH + H(+)</text>
        <dbReference type="Rhea" id="RHEA:15761"/>
        <dbReference type="ChEBI" id="CHEBI:15378"/>
        <dbReference type="ChEBI" id="CHEBI:57476"/>
        <dbReference type="ChEBI" id="CHEBI:57783"/>
        <dbReference type="ChEBI" id="CHEBI:58349"/>
        <dbReference type="ChEBI" id="CHEBI:537519"/>
        <dbReference type="EC" id="1.1.1.3"/>
    </reaction>
    <physiologicalReaction direction="right-to-left" evidence="11">
        <dbReference type="Rhea" id="RHEA:15763"/>
    </physiologicalReaction>
</comment>
<keyword evidence="7 14" id="KW-0791">Threonine biosynthesis</keyword>
<dbReference type="SUPFAM" id="SSF55347">
    <property type="entry name" value="Glyceraldehyde-3-phosphate dehydrogenase-like, C-terminal domain"/>
    <property type="match status" value="1"/>
</dbReference>
<gene>
    <name evidence="17" type="ORF">PPROV_000474100</name>
</gene>
<dbReference type="FunFam" id="3.30.360.10:FF:000006">
    <property type="entry name" value="Bifunctional aspartokinase/homoserine dehydrogenase"/>
    <property type="match status" value="1"/>
</dbReference>
<dbReference type="GO" id="GO:0009088">
    <property type="term" value="P:threonine biosynthetic process"/>
    <property type="evidence" value="ECO:0007669"/>
    <property type="project" value="UniProtKB-UniPathway"/>
</dbReference>
<evidence type="ECO:0000259" key="16">
    <source>
        <dbReference type="Pfam" id="PF00742"/>
    </source>
</evidence>
<evidence type="ECO:0000256" key="11">
    <source>
        <dbReference type="ARBA" id="ARBA00048841"/>
    </source>
</evidence>
<feature type="binding site" evidence="13">
    <location>
        <begin position="7"/>
        <end position="12"/>
    </location>
    <ligand>
        <name>NADP(+)</name>
        <dbReference type="ChEBI" id="CHEBI:58349"/>
    </ligand>
</feature>
<proteinExistence type="inferred from homology"/>
<evidence type="ECO:0000256" key="15">
    <source>
        <dbReference type="RuleBase" id="RU004171"/>
    </source>
</evidence>
<dbReference type="Proteomes" id="UP000660262">
    <property type="component" value="Unassembled WGS sequence"/>
</dbReference>
<protein>
    <recommendedName>
        <fullName evidence="5 14">Homoserine dehydrogenase</fullName>
        <ecNumber evidence="5 14">1.1.1.3</ecNumber>
    </recommendedName>
</protein>
<comment type="pathway">
    <text evidence="3 14">Amino-acid biosynthesis; L-methionine biosynthesis via de novo pathway; L-homoserine from L-aspartate: step 3/3.</text>
</comment>
<comment type="similarity">
    <text evidence="4 15">Belongs to the homoserine dehydrogenase family.</text>
</comment>
<feature type="binding site" evidence="13">
    <location>
        <position position="116"/>
    </location>
    <ligand>
        <name>NADPH</name>
        <dbReference type="ChEBI" id="CHEBI:57783"/>
    </ligand>
</feature>
<dbReference type="EC" id="1.1.1.3" evidence="5 14"/>
<dbReference type="Gene3D" id="3.30.360.10">
    <property type="entry name" value="Dihydrodipicolinate Reductase, domain 2"/>
    <property type="match status" value="1"/>
</dbReference>
<evidence type="ECO:0000313" key="18">
    <source>
        <dbReference type="Proteomes" id="UP000660262"/>
    </source>
</evidence>
<dbReference type="InterPro" id="IPR001342">
    <property type="entry name" value="HDH_cat"/>
</dbReference>
<evidence type="ECO:0000256" key="6">
    <source>
        <dbReference type="ARBA" id="ARBA00022605"/>
    </source>
</evidence>
<keyword evidence="9 14" id="KW-0560">Oxidoreductase</keyword>
<dbReference type="PIRSF" id="PIRSF036497">
    <property type="entry name" value="HDH_short"/>
    <property type="match status" value="1"/>
</dbReference>
<evidence type="ECO:0000256" key="5">
    <source>
        <dbReference type="ARBA" id="ARBA00013213"/>
    </source>
</evidence>
<keyword evidence="6 14" id="KW-0028">Amino-acid biosynthesis</keyword>
<keyword evidence="8 13" id="KW-0521">NADP</keyword>
<name>A0A830HFW8_9CHLO</name>
<dbReference type="GO" id="GO:0009086">
    <property type="term" value="P:methionine biosynthetic process"/>
    <property type="evidence" value="ECO:0007669"/>
    <property type="project" value="UniProtKB-KW"/>
</dbReference>
<evidence type="ECO:0000256" key="8">
    <source>
        <dbReference type="ARBA" id="ARBA00022857"/>
    </source>
</evidence>
<evidence type="ECO:0000256" key="2">
    <source>
        <dbReference type="ARBA" id="ARBA00005056"/>
    </source>
</evidence>
<evidence type="ECO:0000256" key="1">
    <source>
        <dbReference type="ARBA" id="ARBA00001920"/>
    </source>
</evidence>
<keyword evidence="18" id="KW-1185">Reference proteome</keyword>
<dbReference type="OrthoDB" id="67851at2759"/>
<dbReference type="AlphaFoldDB" id="A0A830HFW8"/>